<dbReference type="GO" id="GO:0050661">
    <property type="term" value="F:NADP binding"/>
    <property type="evidence" value="ECO:0007669"/>
    <property type="project" value="InterPro"/>
</dbReference>
<dbReference type="InParanoid" id="A0A409WBW7"/>
<organism evidence="4 5">
    <name type="scientific">Panaeolus cyanescens</name>
    <dbReference type="NCBI Taxonomy" id="181874"/>
    <lineage>
        <taxon>Eukaryota</taxon>
        <taxon>Fungi</taxon>
        <taxon>Dikarya</taxon>
        <taxon>Basidiomycota</taxon>
        <taxon>Agaricomycotina</taxon>
        <taxon>Agaricomycetes</taxon>
        <taxon>Agaricomycetidae</taxon>
        <taxon>Agaricales</taxon>
        <taxon>Agaricineae</taxon>
        <taxon>Galeropsidaceae</taxon>
        <taxon>Panaeolus</taxon>
    </lineage>
</organism>
<evidence type="ECO:0000256" key="3">
    <source>
        <dbReference type="ARBA" id="ARBA00023002"/>
    </source>
</evidence>
<gene>
    <name evidence="4" type="ORF">CVT24_006553</name>
</gene>
<name>A0A409WBW7_9AGAR</name>
<dbReference type="OrthoDB" id="74360at2759"/>
<keyword evidence="3" id="KW-0560">Oxidoreductase</keyword>
<evidence type="ECO:0000256" key="1">
    <source>
        <dbReference type="ARBA" id="ARBA00022630"/>
    </source>
</evidence>
<evidence type="ECO:0000313" key="5">
    <source>
        <dbReference type="Proteomes" id="UP000284842"/>
    </source>
</evidence>
<accession>A0A409WBW7</accession>
<dbReference type="Gene3D" id="3.50.50.60">
    <property type="entry name" value="FAD/NAD(P)-binding domain"/>
    <property type="match status" value="1"/>
</dbReference>
<protein>
    <recommendedName>
        <fullName evidence="6">FAD/NAD(P)-binding domain-containing protein</fullName>
    </recommendedName>
</protein>
<keyword evidence="1" id="KW-0285">Flavoprotein</keyword>
<comment type="caution">
    <text evidence="4">The sequence shown here is derived from an EMBL/GenBank/DDBJ whole genome shotgun (WGS) entry which is preliminary data.</text>
</comment>
<sequence>MPTIHNIPNLPFPTLPSLSISPTSPFLSSSHLTPSHVTYVAREWFGEFSKALSNGDSEGVLGLMMDDCWWRDMLALTWDLRTFHGRPLIQKLLEDRLSTGAVKVTNVRLDEDVDLGKGAEAVGGVKLERPAEDIIWITLFFRFDTGVGEGFGIVRLMPTVPSMSTEDFVWKAHTIYTNLESLHNYPERIGPLRSFAPNHGKWESERLAEVEFRDPVNPAIETNPDVLIIGAGHSGLEVAARLKAVGVKSLCVERNERVGDSWRGRYDVLCLHDPVWYENMPFLPFPSTWPIFTPAPKLANWLEFYAEALDLNVWTSTTVTRMTQDEETKVWEVDVVRIRKRKVKATKGNSEVEGEEVVEERKFRVKHVVVACGLGGAPNMPSYPGMDTFKGKIIHSTQYKTASDHVDSLGLTDIIIMYTYHPFSPGHDIAADHQSHGIDVTLFQRGSTSTYIMSIHNGYDVLFRGLFFEPTPTSTPPPIDLSDRIMASFPHFMATELNRRRAKEIAELDKELLAGDTGASQLIIDGKIKLKSTSEISSFSPTGIIFEDGSTLEADVVVFATGIGSPHAYLTTLLPPSMTARITPLWGLDAEGELNGLYKEIGVEGLWSMIGSLGLCRFHSKHIALQIKAMLEGIHGGRYS</sequence>
<proteinExistence type="predicted"/>
<dbReference type="InterPro" id="IPR020946">
    <property type="entry name" value="Flavin_mOase-like"/>
</dbReference>
<dbReference type="PANTHER" id="PTHR43539">
    <property type="entry name" value="FLAVIN-BINDING MONOOXYGENASE-LIKE PROTEIN (AFU_ORTHOLOGUE AFUA_4G09220)"/>
    <property type="match status" value="1"/>
</dbReference>
<evidence type="ECO:0000313" key="4">
    <source>
        <dbReference type="EMBL" id="PPQ75988.1"/>
    </source>
</evidence>
<dbReference type="EMBL" id="NHTK01005620">
    <property type="protein sequence ID" value="PPQ75988.1"/>
    <property type="molecule type" value="Genomic_DNA"/>
</dbReference>
<dbReference type="GO" id="GO:0050660">
    <property type="term" value="F:flavin adenine dinucleotide binding"/>
    <property type="evidence" value="ECO:0007669"/>
    <property type="project" value="InterPro"/>
</dbReference>
<dbReference type="GO" id="GO:0004499">
    <property type="term" value="F:N,N-dimethylaniline monooxygenase activity"/>
    <property type="evidence" value="ECO:0007669"/>
    <property type="project" value="InterPro"/>
</dbReference>
<dbReference type="STRING" id="181874.A0A409WBW7"/>
<dbReference type="Proteomes" id="UP000284842">
    <property type="component" value="Unassembled WGS sequence"/>
</dbReference>
<evidence type="ECO:0008006" key="6">
    <source>
        <dbReference type="Google" id="ProtNLM"/>
    </source>
</evidence>
<keyword evidence="5" id="KW-1185">Reference proteome</keyword>
<dbReference type="Pfam" id="PF00743">
    <property type="entry name" value="FMO-like"/>
    <property type="match status" value="1"/>
</dbReference>
<dbReference type="InterPro" id="IPR050982">
    <property type="entry name" value="Auxin_biosynth/cation_transpt"/>
</dbReference>
<reference evidence="4 5" key="1">
    <citation type="journal article" date="2018" name="Evol. Lett.">
        <title>Horizontal gene cluster transfer increased hallucinogenic mushroom diversity.</title>
        <authorList>
            <person name="Reynolds H.T."/>
            <person name="Vijayakumar V."/>
            <person name="Gluck-Thaler E."/>
            <person name="Korotkin H.B."/>
            <person name="Matheny P.B."/>
            <person name="Slot J.C."/>
        </authorList>
    </citation>
    <scope>NUCLEOTIDE SEQUENCE [LARGE SCALE GENOMIC DNA]</scope>
    <source>
        <strain evidence="4 5">2629</strain>
    </source>
</reference>
<dbReference type="AlphaFoldDB" id="A0A409WBW7"/>
<evidence type="ECO:0000256" key="2">
    <source>
        <dbReference type="ARBA" id="ARBA00022827"/>
    </source>
</evidence>
<keyword evidence="2" id="KW-0274">FAD</keyword>
<dbReference type="InterPro" id="IPR036188">
    <property type="entry name" value="FAD/NAD-bd_sf"/>
</dbReference>
<dbReference type="PANTHER" id="PTHR43539:SF68">
    <property type="entry name" value="FLAVIN-BINDING MONOOXYGENASE-LIKE PROTEIN (AFU_ORTHOLOGUE AFUA_4G09220)"/>
    <property type="match status" value="1"/>
</dbReference>
<dbReference type="SUPFAM" id="SSF51905">
    <property type="entry name" value="FAD/NAD(P)-binding domain"/>
    <property type="match status" value="2"/>
</dbReference>